<dbReference type="PANTHER" id="PTHR46220:SF9">
    <property type="entry name" value="C2 DOMAIN-CONTAINING PROTEIN"/>
    <property type="match status" value="1"/>
</dbReference>
<dbReference type="InParanoid" id="A0A804NKU7"/>
<accession>A0A804NKU7</accession>
<dbReference type="GO" id="GO:0005543">
    <property type="term" value="F:phospholipid binding"/>
    <property type="evidence" value="ECO:0007669"/>
    <property type="project" value="InterPro"/>
</dbReference>
<feature type="compositionally biased region" description="Basic and acidic residues" evidence="2">
    <location>
        <begin position="292"/>
        <end position="307"/>
    </location>
</feature>
<name>A0A804NKU7_MAIZE</name>
<reference evidence="4" key="2">
    <citation type="submission" date="2019-07" db="EMBL/GenBank/DDBJ databases">
        <authorList>
            <person name="Seetharam A."/>
            <person name="Woodhouse M."/>
            <person name="Cannon E."/>
        </authorList>
    </citation>
    <scope>NUCLEOTIDE SEQUENCE [LARGE SCALE GENOMIC DNA]</scope>
    <source>
        <strain evidence="4">cv. B73</strain>
    </source>
</reference>
<evidence type="ECO:0000256" key="1">
    <source>
        <dbReference type="PROSITE-ProRule" id="PRU00288"/>
    </source>
</evidence>
<keyword evidence="1" id="KW-0862">Zinc</keyword>
<dbReference type="InterPro" id="IPR011989">
    <property type="entry name" value="ARM-like"/>
</dbReference>
<protein>
    <recommendedName>
        <fullName evidence="3">Arf-GAP domain-containing protein</fullName>
    </recommendedName>
</protein>
<feature type="region of interest" description="Disordered" evidence="2">
    <location>
        <begin position="454"/>
        <end position="486"/>
    </location>
</feature>
<keyword evidence="1" id="KW-0863">Zinc-finger</keyword>
<dbReference type="InterPro" id="IPR044518">
    <property type="entry name" value="ARF_GAP_AGD11/12/13"/>
</dbReference>
<sequence length="486" mass="52914">MDLPAAHANASAGAMTSTVSTGTASFGTYSLRRGHVASESLASALKLLDRMSNPGLYSFSNTSATTSTLALEHQTCAILVDAQAFDRLVHNLSCFSVIGPDEAESVYQILGILLQHGPANQKRFDQINGVDAPLQVVAVYTSRDPKTPDEVEKLENIYHCLCDVLMPLENKEKFVNAEGIEFSTPSVLVTEEDEVLNALPNSSMFVGVVEVAVRLDLSTFHEVADDGEQLGERVAELDVPCYGVHRSVGTHVSKVLSVTPDQWTDDEINSMIEVGGNSYANAIYEALLPEDYEKPHPNSSQEERATKEPSQSYKRIPVMPSDGLPQVLGETEPSQSTNEGNNYPYTSQLTILEEHYAVSKEGNIKCILEQVHVPEITGRSGGEFHQRSASAADPPTIELVLENAHQGSLEDAEQKDNCGDSMSNERQHHSFLQLRLRPGEFVQRLAPFSLIQASNSETSASDSRQRLGPNTLLSGGRSGFVERARG</sequence>
<organism evidence="4 5">
    <name type="scientific">Zea mays</name>
    <name type="common">Maize</name>
    <dbReference type="NCBI Taxonomy" id="4577"/>
    <lineage>
        <taxon>Eukaryota</taxon>
        <taxon>Viridiplantae</taxon>
        <taxon>Streptophyta</taxon>
        <taxon>Embryophyta</taxon>
        <taxon>Tracheophyta</taxon>
        <taxon>Spermatophyta</taxon>
        <taxon>Magnoliopsida</taxon>
        <taxon>Liliopsida</taxon>
        <taxon>Poales</taxon>
        <taxon>Poaceae</taxon>
        <taxon>PACMAD clade</taxon>
        <taxon>Panicoideae</taxon>
        <taxon>Andropogonodae</taxon>
        <taxon>Andropogoneae</taxon>
        <taxon>Tripsacinae</taxon>
        <taxon>Zea</taxon>
    </lineage>
</organism>
<dbReference type="InterPro" id="IPR013180">
    <property type="entry name" value="CTNNBL1_N"/>
</dbReference>
<feature type="domain" description="Arf-GAP" evidence="3">
    <location>
        <begin position="237"/>
        <end position="315"/>
    </location>
</feature>
<dbReference type="GO" id="GO:0005096">
    <property type="term" value="F:GTPase activator activity"/>
    <property type="evidence" value="ECO:0007669"/>
    <property type="project" value="InterPro"/>
</dbReference>
<dbReference type="AlphaFoldDB" id="A0A804NKU7"/>
<evidence type="ECO:0000313" key="5">
    <source>
        <dbReference type="Proteomes" id="UP000007305"/>
    </source>
</evidence>
<feature type="compositionally biased region" description="Polar residues" evidence="2">
    <location>
        <begin position="332"/>
        <end position="342"/>
    </location>
</feature>
<dbReference type="Gene3D" id="1.25.10.10">
    <property type="entry name" value="Leucine-rich Repeat Variant"/>
    <property type="match status" value="1"/>
</dbReference>
<reference evidence="5" key="1">
    <citation type="journal article" date="2009" name="Science">
        <title>The B73 maize genome: complexity, diversity, and dynamics.</title>
        <authorList>
            <person name="Schnable P.S."/>
            <person name="Ware D."/>
            <person name="Fulton R.S."/>
            <person name="Stein J.C."/>
            <person name="Wei F."/>
            <person name="Pasternak S."/>
            <person name="Liang C."/>
            <person name="Zhang J."/>
            <person name="Fulton L."/>
            <person name="Graves T.A."/>
            <person name="Minx P."/>
            <person name="Reily A.D."/>
            <person name="Courtney L."/>
            <person name="Kruchowski S.S."/>
            <person name="Tomlinson C."/>
            <person name="Strong C."/>
            <person name="Delehaunty K."/>
            <person name="Fronick C."/>
            <person name="Courtney B."/>
            <person name="Rock S.M."/>
            <person name="Belter E."/>
            <person name="Du F."/>
            <person name="Kim K."/>
            <person name="Abbott R.M."/>
            <person name="Cotton M."/>
            <person name="Levy A."/>
            <person name="Marchetto P."/>
            <person name="Ochoa K."/>
            <person name="Jackson S.M."/>
            <person name="Gillam B."/>
            <person name="Chen W."/>
            <person name="Yan L."/>
            <person name="Higginbotham J."/>
            <person name="Cardenas M."/>
            <person name="Waligorski J."/>
            <person name="Applebaum E."/>
            <person name="Phelps L."/>
            <person name="Falcone J."/>
            <person name="Kanchi K."/>
            <person name="Thane T."/>
            <person name="Scimone A."/>
            <person name="Thane N."/>
            <person name="Henke J."/>
            <person name="Wang T."/>
            <person name="Ruppert J."/>
            <person name="Shah N."/>
            <person name="Rotter K."/>
            <person name="Hodges J."/>
            <person name="Ingenthron E."/>
            <person name="Cordes M."/>
            <person name="Kohlberg S."/>
            <person name="Sgro J."/>
            <person name="Delgado B."/>
            <person name="Mead K."/>
            <person name="Chinwalla A."/>
            <person name="Leonard S."/>
            <person name="Crouse K."/>
            <person name="Collura K."/>
            <person name="Kudrna D."/>
            <person name="Currie J."/>
            <person name="He R."/>
            <person name="Angelova A."/>
            <person name="Rajasekar S."/>
            <person name="Mueller T."/>
            <person name="Lomeli R."/>
            <person name="Scara G."/>
            <person name="Ko A."/>
            <person name="Delaney K."/>
            <person name="Wissotski M."/>
            <person name="Lopez G."/>
            <person name="Campos D."/>
            <person name="Braidotti M."/>
            <person name="Ashley E."/>
            <person name="Golser W."/>
            <person name="Kim H."/>
            <person name="Lee S."/>
            <person name="Lin J."/>
            <person name="Dujmic Z."/>
            <person name="Kim W."/>
            <person name="Talag J."/>
            <person name="Zuccolo A."/>
            <person name="Fan C."/>
            <person name="Sebastian A."/>
            <person name="Kramer M."/>
            <person name="Spiegel L."/>
            <person name="Nascimento L."/>
            <person name="Zutavern T."/>
            <person name="Miller B."/>
            <person name="Ambroise C."/>
            <person name="Muller S."/>
            <person name="Spooner W."/>
            <person name="Narechania A."/>
            <person name="Ren L."/>
            <person name="Wei S."/>
            <person name="Kumari S."/>
            <person name="Faga B."/>
            <person name="Levy M.J."/>
            <person name="McMahan L."/>
            <person name="Van Buren P."/>
            <person name="Vaughn M.W."/>
            <person name="Ying K."/>
            <person name="Yeh C.-T."/>
            <person name="Emrich S.J."/>
            <person name="Jia Y."/>
            <person name="Kalyanaraman A."/>
            <person name="Hsia A.-P."/>
            <person name="Barbazuk W.B."/>
            <person name="Baucom R.S."/>
            <person name="Brutnell T.P."/>
            <person name="Carpita N.C."/>
            <person name="Chaparro C."/>
            <person name="Chia J.-M."/>
            <person name="Deragon J.-M."/>
            <person name="Estill J.C."/>
            <person name="Fu Y."/>
            <person name="Jeddeloh J.A."/>
            <person name="Han Y."/>
            <person name="Lee H."/>
            <person name="Li P."/>
            <person name="Lisch D.R."/>
            <person name="Liu S."/>
            <person name="Liu Z."/>
            <person name="Nagel D.H."/>
            <person name="McCann M.C."/>
            <person name="SanMiguel P."/>
            <person name="Myers A.M."/>
            <person name="Nettleton D."/>
            <person name="Nguyen J."/>
            <person name="Penning B.W."/>
            <person name="Ponnala L."/>
            <person name="Schneider K.L."/>
            <person name="Schwartz D.C."/>
            <person name="Sharma A."/>
            <person name="Soderlund C."/>
            <person name="Springer N.M."/>
            <person name="Sun Q."/>
            <person name="Wang H."/>
            <person name="Waterman M."/>
            <person name="Westerman R."/>
            <person name="Wolfgruber T.K."/>
            <person name="Yang L."/>
            <person name="Yu Y."/>
            <person name="Zhang L."/>
            <person name="Zhou S."/>
            <person name="Zhu Q."/>
            <person name="Bennetzen J.L."/>
            <person name="Dawe R.K."/>
            <person name="Jiang J."/>
            <person name="Jiang N."/>
            <person name="Presting G.G."/>
            <person name="Wessler S.R."/>
            <person name="Aluru S."/>
            <person name="Martienssen R.A."/>
            <person name="Clifton S.W."/>
            <person name="McCombie W.R."/>
            <person name="Wing R.A."/>
            <person name="Wilson R.K."/>
        </authorList>
    </citation>
    <scope>NUCLEOTIDE SEQUENCE [LARGE SCALE GENOMIC DNA]</scope>
    <source>
        <strain evidence="5">cv. B73</strain>
    </source>
</reference>
<dbReference type="Gramene" id="Zm00001eb168130_T001">
    <property type="protein sequence ID" value="Zm00001eb168130_P001"/>
    <property type="gene ID" value="Zm00001eb168130"/>
</dbReference>
<dbReference type="SMART" id="SM00105">
    <property type="entry name" value="ArfGap"/>
    <property type="match status" value="1"/>
</dbReference>
<dbReference type="PANTHER" id="PTHR46220">
    <property type="entry name" value="ADP-RIBOSYLATION FACTOR GTPASE-ACTIVATING PROTEIN AGD12"/>
    <property type="match status" value="1"/>
</dbReference>
<dbReference type="GO" id="GO:0008270">
    <property type="term" value="F:zinc ion binding"/>
    <property type="evidence" value="ECO:0007669"/>
    <property type="project" value="UniProtKB-KW"/>
</dbReference>
<evidence type="ECO:0000259" key="3">
    <source>
        <dbReference type="PROSITE" id="PS50115"/>
    </source>
</evidence>
<dbReference type="SUPFAM" id="SSF57863">
    <property type="entry name" value="ArfGap/RecO-like zinc finger"/>
    <property type="match status" value="1"/>
</dbReference>
<evidence type="ECO:0000256" key="2">
    <source>
        <dbReference type="SAM" id="MobiDB-lite"/>
    </source>
</evidence>
<evidence type="ECO:0000313" key="4">
    <source>
        <dbReference type="EnsemblPlants" id="Zm00001eb168130_P001"/>
    </source>
</evidence>
<proteinExistence type="predicted"/>
<keyword evidence="1" id="KW-0479">Metal-binding</keyword>
<dbReference type="InterPro" id="IPR037278">
    <property type="entry name" value="ARFGAP/RecO"/>
</dbReference>
<dbReference type="PROSITE" id="PS50115">
    <property type="entry name" value="ARFGAP"/>
    <property type="match status" value="1"/>
</dbReference>
<dbReference type="Proteomes" id="UP000007305">
    <property type="component" value="Chromosome 4"/>
</dbReference>
<dbReference type="EnsemblPlants" id="Zm00001eb168130_T001">
    <property type="protein sequence ID" value="Zm00001eb168130_P001"/>
    <property type="gene ID" value="Zm00001eb168130"/>
</dbReference>
<dbReference type="InterPro" id="IPR038508">
    <property type="entry name" value="ArfGAP_dom_sf"/>
</dbReference>
<dbReference type="Gene3D" id="1.10.220.150">
    <property type="entry name" value="Arf GTPase activating protein"/>
    <property type="match status" value="1"/>
</dbReference>
<feature type="region of interest" description="Disordered" evidence="2">
    <location>
        <begin position="292"/>
        <end position="342"/>
    </location>
</feature>
<reference evidence="4" key="3">
    <citation type="submission" date="2021-05" db="UniProtKB">
        <authorList>
            <consortium name="EnsemblPlants"/>
        </authorList>
    </citation>
    <scope>IDENTIFICATION</scope>
    <source>
        <strain evidence="4">cv. B73</strain>
    </source>
</reference>
<dbReference type="InterPro" id="IPR001164">
    <property type="entry name" value="ArfGAP_dom"/>
</dbReference>
<dbReference type="Pfam" id="PF01412">
    <property type="entry name" value="ArfGap"/>
    <property type="match status" value="1"/>
</dbReference>
<dbReference type="Pfam" id="PF08216">
    <property type="entry name" value="CTNNBL"/>
    <property type="match status" value="1"/>
</dbReference>
<keyword evidence="5" id="KW-1185">Reference proteome</keyword>